<gene>
    <name evidence="2" type="ORF">CspeluHIS016_0211930</name>
</gene>
<proteinExistence type="predicted"/>
<keyword evidence="3" id="KW-1185">Reference proteome</keyword>
<sequence>MPPADQPPASATATNGKVKGRPIPQPTPRRLIGNLLEIDPANTVKSVERVTRIYGEIFQMKLFEMMIFVSSQELAHAVSDETKFDKVVHLPLMEVRDFAGDGLFTAHTHEPNWTLAHRILIPAFGPLAIKKMQGMMLDAITQMLMYWEHHAGEPFEAADQFTRLTFASGNAGSTDDRT</sequence>
<protein>
    <recommendedName>
        <fullName evidence="4">Cytochrome P450</fullName>
    </recommendedName>
</protein>
<evidence type="ECO:0000256" key="1">
    <source>
        <dbReference type="SAM" id="MobiDB-lite"/>
    </source>
</evidence>
<dbReference type="InterPro" id="IPR036396">
    <property type="entry name" value="Cyt_P450_sf"/>
</dbReference>
<dbReference type="InterPro" id="IPR001128">
    <property type="entry name" value="Cyt_P450"/>
</dbReference>
<evidence type="ECO:0000313" key="2">
    <source>
        <dbReference type="EMBL" id="GMK56137.1"/>
    </source>
</evidence>
<dbReference type="GO" id="GO:0004497">
    <property type="term" value="F:monooxygenase activity"/>
    <property type="evidence" value="ECO:0007669"/>
    <property type="project" value="InterPro"/>
</dbReference>
<dbReference type="AlphaFoldDB" id="A0AAD3YBP8"/>
<accession>A0AAD3YBP8</accession>
<reference evidence="2" key="1">
    <citation type="journal article" date="2023" name="BMC Genomics">
        <title>Chromosome-level genome assemblies of Cutaneotrichosporon spp. (Trichosporonales, Basidiomycota) reveal imbalanced evolution between nucleotide sequences and chromosome synteny.</title>
        <authorList>
            <person name="Kobayashi Y."/>
            <person name="Kayamori A."/>
            <person name="Aoki K."/>
            <person name="Shiwa Y."/>
            <person name="Matsutani M."/>
            <person name="Fujita N."/>
            <person name="Sugita T."/>
            <person name="Iwasaki W."/>
            <person name="Tanaka N."/>
            <person name="Takashima M."/>
        </authorList>
    </citation>
    <scope>NUCLEOTIDE SEQUENCE</scope>
    <source>
        <strain evidence="2">HIS016</strain>
    </source>
</reference>
<name>A0AAD3YBP8_9TREE</name>
<dbReference type="GO" id="GO:0005506">
    <property type="term" value="F:iron ion binding"/>
    <property type="evidence" value="ECO:0007669"/>
    <property type="project" value="InterPro"/>
</dbReference>
<dbReference type="Pfam" id="PF00067">
    <property type="entry name" value="p450"/>
    <property type="match status" value="1"/>
</dbReference>
<evidence type="ECO:0008006" key="4">
    <source>
        <dbReference type="Google" id="ProtNLM"/>
    </source>
</evidence>
<dbReference type="Gene3D" id="1.10.630.10">
    <property type="entry name" value="Cytochrome P450"/>
    <property type="match status" value="1"/>
</dbReference>
<dbReference type="SUPFAM" id="SSF48264">
    <property type="entry name" value="Cytochrome P450"/>
    <property type="match status" value="1"/>
</dbReference>
<evidence type="ECO:0000313" key="3">
    <source>
        <dbReference type="Proteomes" id="UP001222932"/>
    </source>
</evidence>
<reference evidence="2" key="2">
    <citation type="submission" date="2023-06" db="EMBL/GenBank/DDBJ databases">
        <authorList>
            <person name="Kobayashi Y."/>
            <person name="Kayamori A."/>
            <person name="Aoki K."/>
            <person name="Shiwa Y."/>
            <person name="Fujita N."/>
            <person name="Sugita T."/>
            <person name="Iwasaki W."/>
            <person name="Tanaka N."/>
            <person name="Takashima M."/>
        </authorList>
    </citation>
    <scope>NUCLEOTIDE SEQUENCE</scope>
    <source>
        <strain evidence="2">HIS016</strain>
    </source>
</reference>
<organism evidence="2 3">
    <name type="scientific">Cutaneotrichosporon spelunceum</name>
    <dbReference type="NCBI Taxonomy" id="1672016"/>
    <lineage>
        <taxon>Eukaryota</taxon>
        <taxon>Fungi</taxon>
        <taxon>Dikarya</taxon>
        <taxon>Basidiomycota</taxon>
        <taxon>Agaricomycotina</taxon>
        <taxon>Tremellomycetes</taxon>
        <taxon>Trichosporonales</taxon>
        <taxon>Trichosporonaceae</taxon>
        <taxon>Cutaneotrichosporon</taxon>
    </lineage>
</organism>
<comment type="caution">
    <text evidence="2">The sequence shown here is derived from an EMBL/GenBank/DDBJ whole genome shotgun (WGS) entry which is preliminary data.</text>
</comment>
<dbReference type="GO" id="GO:0020037">
    <property type="term" value="F:heme binding"/>
    <property type="evidence" value="ECO:0007669"/>
    <property type="project" value="InterPro"/>
</dbReference>
<dbReference type="GO" id="GO:0016705">
    <property type="term" value="F:oxidoreductase activity, acting on paired donors, with incorporation or reduction of molecular oxygen"/>
    <property type="evidence" value="ECO:0007669"/>
    <property type="project" value="InterPro"/>
</dbReference>
<dbReference type="EMBL" id="BTCM01000002">
    <property type="protein sequence ID" value="GMK56137.1"/>
    <property type="molecule type" value="Genomic_DNA"/>
</dbReference>
<feature type="region of interest" description="Disordered" evidence="1">
    <location>
        <begin position="1"/>
        <end position="27"/>
    </location>
</feature>
<dbReference type="Proteomes" id="UP001222932">
    <property type="component" value="Unassembled WGS sequence"/>
</dbReference>